<protein>
    <recommendedName>
        <fullName evidence="6 7">Ribonuclease P protein component</fullName>
        <shortName evidence="6">RNase P protein</shortName>
        <shortName evidence="6">RNaseP protein</shortName>
        <ecNumber evidence="6 7">3.1.26.5</ecNumber>
    </recommendedName>
    <alternativeName>
        <fullName evidence="6">Protein C5</fullName>
    </alternativeName>
</protein>
<evidence type="ECO:0000256" key="3">
    <source>
        <dbReference type="ARBA" id="ARBA00022759"/>
    </source>
</evidence>
<evidence type="ECO:0000256" key="6">
    <source>
        <dbReference type="HAMAP-Rule" id="MF_00227"/>
    </source>
</evidence>
<dbReference type="Gene3D" id="3.30.230.10">
    <property type="match status" value="1"/>
</dbReference>
<dbReference type="InterPro" id="IPR020568">
    <property type="entry name" value="Ribosomal_Su5_D2-typ_SF"/>
</dbReference>
<name>A0ABT0TTS4_9HELI</name>
<keyword evidence="1 6" id="KW-0819">tRNA processing</keyword>
<evidence type="ECO:0000313" key="8">
    <source>
        <dbReference type="EMBL" id="MCL9819338.1"/>
    </source>
</evidence>
<evidence type="ECO:0000256" key="7">
    <source>
        <dbReference type="NCBIfam" id="TIGR00188"/>
    </source>
</evidence>
<accession>A0ABT0TTS4</accession>
<comment type="caution">
    <text evidence="8">The sequence shown here is derived from an EMBL/GenBank/DDBJ whole genome shotgun (WGS) entry which is preliminary data.</text>
</comment>
<sequence>MVTLKNKKDFENVYKSPKKWHNPYFILFFKENLKSNRVGFCVSKKVGNAVCRNFVKRRLRNLYRNSMSNLVNGDMVLLAKNGLDKAPYSTLQSSYSHALMRLKLLQIG</sequence>
<proteinExistence type="inferred from homology"/>
<dbReference type="PANTHER" id="PTHR33992:SF1">
    <property type="entry name" value="RIBONUCLEASE P PROTEIN COMPONENT"/>
    <property type="match status" value="1"/>
</dbReference>
<keyword evidence="9" id="KW-1185">Reference proteome</keyword>
<keyword evidence="3 6" id="KW-0255">Endonuclease</keyword>
<evidence type="ECO:0000256" key="2">
    <source>
        <dbReference type="ARBA" id="ARBA00022722"/>
    </source>
</evidence>
<dbReference type="HAMAP" id="MF_00227">
    <property type="entry name" value="RNase_P"/>
    <property type="match status" value="1"/>
</dbReference>
<dbReference type="Proteomes" id="UP001057522">
    <property type="component" value="Unassembled WGS sequence"/>
</dbReference>
<dbReference type="PANTHER" id="PTHR33992">
    <property type="entry name" value="RIBONUCLEASE P PROTEIN COMPONENT"/>
    <property type="match status" value="1"/>
</dbReference>
<dbReference type="InterPro" id="IPR000100">
    <property type="entry name" value="RNase_P"/>
</dbReference>
<dbReference type="EC" id="3.1.26.5" evidence="6 7"/>
<reference evidence="8" key="1">
    <citation type="submission" date="2022-06" db="EMBL/GenBank/DDBJ databases">
        <title>Helicobacter colisuis sp. nov.</title>
        <authorList>
            <person name="Papic B."/>
            <person name="Gruntar I."/>
        </authorList>
    </citation>
    <scope>NUCLEOTIDE SEQUENCE</scope>
    <source>
        <strain evidence="8">11154-15</strain>
    </source>
</reference>
<keyword evidence="4 6" id="KW-0378">Hydrolase</keyword>
<evidence type="ECO:0000256" key="4">
    <source>
        <dbReference type="ARBA" id="ARBA00022801"/>
    </source>
</evidence>
<organism evidence="8 9">
    <name type="scientific">Helicobacter colisuis</name>
    <dbReference type="NCBI Taxonomy" id="2949739"/>
    <lineage>
        <taxon>Bacteria</taxon>
        <taxon>Pseudomonadati</taxon>
        <taxon>Campylobacterota</taxon>
        <taxon>Epsilonproteobacteria</taxon>
        <taxon>Campylobacterales</taxon>
        <taxon>Helicobacteraceae</taxon>
        <taxon>Helicobacter</taxon>
    </lineage>
</organism>
<evidence type="ECO:0000256" key="1">
    <source>
        <dbReference type="ARBA" id="ARBA00022694"/>
    </source>
</evidence>
<evidence type="ECO:0000256" key="5">
    <source>
        <dbReference type="ARBA" id="ARBA00022884"/>
    </source>
</evidence>
<comment type="function">
    <text evidence="6">RNaseP catalyzes the removal of the 5'-leader sequence from pre-tRNA to produce the mature 5'-terminus. It can also cleave other RNA substrates such as 4.5S RNA. The protein component plays an auxiliary but essential role in vivo by binding to the 5'-leader sequence and broadening the substrate specificity of the ribozyme.</text>
</comment>
<dbReference type="Pfam" id="PF00825">
    <property type="entry name" value="Ribonuclease_P"/>
    <property type="match status" value="1"/>
</dbReference>
<dbReference type="RefSeq" id="WP_112057794.1">
    <property type="nucleotide sequence ID" value="NZ_JAMOKV010000007.1"/>
</dbReference>
<comment type="catalytic activity">
    <reaction evidence="6">
        <text>Endonucleolytic cleavage of RNA, removing 5'-extranucleotides from tRNA precursor.</text>
        <dbReference type="EC" id="3.1.26.5"/>
    </reaction>
</comment>
<dbReference type="EMBL" id="JAMOKX010000003">
    <property type="protein sequence ID" value="MCL9819338.1"/>
    <property type="molecule type" value="Genomic_DNA"/>
</dbReference>
<dbReference type="InterPro" id="IPR014721">
    <property type="entry name" value="Ribsml_uS5_D2-typ_fold_subgr"/>
</dbReference>
<gene>
    <name evidence="6 8" type="primary">rnpA</name>
    <name evidence="8" type="ORF">NCR95_04015</name>
</gene>
<evidence type="ECO:0000313" key="9">
    <source>
        <dbReference type="Proteomes" id="UP001057522"/>
    </source>
</evidence>
<dbReference type="NCBIfam" id="TIGR00188">
    <property type="entry name" value="rnpA"/>
    <property type="match status" value="1"/>
</dbReference>
<keyword evidence="5 6" id="KW-0694">RNA-binding</keyword>
<dbReference type="GO" id="GO:0004526">
    <property type="term" value="F:ribonuclease P activity"/>
    <property type="evidence" value="ECO:0007669"/>
    <property type="project" value="UniProtKB-EC"/>
</dbReference>
<dbReference type="SUPFAM" id="SSF54211">
    <property type="entry name" value="Ribosomal protein S5 domain 2-like"/>
    <property type="match status" value="1"/>
</dbReference>
<keyword evidence="2 6" id="KW-0540">Nuclease</keyword>
<comment type="subunit">
    <text evidence="6">Consists of a catalytic RNA component (M1 or rnpB) and a protein subunit.</text>
</comment>
<comment type="similarity">
    <text evidence="6">Belongs to the RnpA family.</text>
</comment>